<dbReference type="Proteomes" id="UP000008022">
    <property type="component" value="Unassembled WGS sequence"/>
</dbReference>
<dbReference type="AlphaFoldDB" id="A0A0E0NG51"/>
<reference evidence="2" key="2">
    <citation type="submission" date="2015-06" db="UniProtKB">
        <authorList>
            <consortium name="EnsemblPlants"/>
        </authorList>
    </citation>
    <scope>IDENTIFICATION</scope>
</reference>
<evidence type="ECO:0000256" key="1">
    <source>
        <dbReference type="SAM" id="MobiDB-lite"/>
    </source>
</evidence>
<proteinExistence type="predicted"/>
<dbReference type="HOGENOM" id="CLU_1878700_0_0_1"/>
<reference evidence="3" key="1">
    <citation type="submission" date="2013-06" db="EMBL/GenBank/DDBJ databases">
        <authorList>
            <person name="Zhao Q."/>
        </authorList>
    </citation>
    <scope>NUCLEOTIDE SEQUENCE</scope>
    <source>
        <strain evidence="3">cv. W1943</strain>
    </source>
</reference>
<dbReference type="Gramene" id="ORUFI02G20800.1">
    <property type="protein sequence ID" value="ORUFI02G20800.1"/>
    <property type="gene ID" value="ORUFI02G20800"/>
</dbReference>
<feature type="region of interest" description="Disordered" evidence="1">
    <location>
        <begin position="94"/>
        <end position="136"/>
    </location>
</feature>
<protein>
    <submittedName>
        <fullName evidence="2">Uncharacterized protein</fullName>
    </submittedName>
</protein>
<organism evidence="2 3">
    <name type="scientific">Oryza rufipogon</name>
    <name type="common">Brownbeard rice</name>
    <name type="synonym">Asian wild rice</name>
    <dbReference type="NCBI Taxonomy" id="4529"/>
    <lineage>
        <taxon>Eukaryota</taxon>
        <taxon>Viridiplantae</taxon>
        <taxon>Streptophyta</taxon>
        <taxon>Embryophyta</taxon>
        <taxon>Tracheophyta</taxon>
        <taxon>Spermatophyta</taxon>
        <taxon>Magnoliopsida</taxon>
        <taxon>Liliopsida</taxon>
        <taxon>Poales</taxon>
        <taxon>Poaceae</taxon>
        <taxon>BOP clade</taxon>
        <taxon>Oryzoideae</taxon>
        <taxon>Oryzeae</taxon>
        <taxon>Oryzinae</taxon>
        <taxon>Oryza</taxon>
    </lineage>
</organism>
<accession>A0A0E0NG51</accession>
<evidence type="ECO:0000313" key="3">
    <source>
        <dbReference type="Proteomes" id="UP000008022"/>
    </source>
</evidence>
<feature type="region of interest" description="Disordered" evidence="1">
    <location>
        <begin position="39"/>
        <end position="69"/>
    </location>
</feature>
<keyword evidence="3" id="KW-1185">Reference proteome</keyword>
<dbReference type="EnsemblPlants" id="ORUFI02G20800.1">
    <property type="protein sequence ID" value="ORUFI02G20800.1"/>
    <property type="gene ID" value="ORUFI02G20800"/>
</dbReference>
<sequence>MDELHPHSMSACRRCLPSAQAHSSTQKPRMCHRRQPTIAEKEAKGEVAIPDITSPSNNGGGGGEGDQHRGWLVSMAGVVDEAVEEEGVVELVEAVEEGDAEEGPADKKGADEVGAGGEQEENLPREVVGQRGDDDG</sequence>
<name>A0A0E0NG51_ORYRU</name>
<feature type="compositionally biased region" description="Acidic residues" evidence="1">
    <location>
        <begin position="94"/>
        <end position="103"/>
    </location>
</feature>
<evidence type="ECO:0000313" key="2">
    <source>
        <dbReference type="EnsemblPlants" id="ORUFI02G20800.1"/>
    </source>
</evidence>
<dbReference type="OMA" id="QHRGWLV"/>